<feature type="binding site" evidence="8">
    <location>
        <position position="340"/>
    </location>
    <ligand>
        <name>S-adenosyl-L-methionine</name>
        <dbReference type="ChEBI" id="CHEBI:59789"/>
    </ligand>
</feature>
<dbReference type="Proteomes" id="UP000479000">
    <property type="component" value="Unassembled WGS sequence"/>
</dbReference>
<keyword evidence="4 7" id="KW-0694">RNA-binding</keyword>
<protein>
    <recommendedName>
        <fullName evidence="5">tRNA (uracil(54)-C(5))-methyltransferase</fullName>
        <ecNumber evidence="5">2.1.1.35</ecNumber>
    </recommendedName>
</protein>
<dbReference type="Pfam" id="PF00076">
    <property type="entry name" value="RRM_1"/>
    <property type="match status" value="1"/>
</dbReference>
<evidence type="ECO:0000256" key="1">
    <source>
        <dbReference type="ARBA" id="ARBA00022603"/>
    </source>
</evidence>
<gene>
    <name evidence="10" type="ORF">NTEN_LOCUS15660</name>
</gene>
<dbReference type="InterPro" id="IPR010280">
    <property type="entry name" value="U5_MeTrfase_fam"/>
</dbReference>
<keyword evidence="2 8" id="KW-0808">Transferase</keyword>
<feature type="binding site" evidence="8">
    <location>
        <position position="439"/>
    </location>
    <ligand>
        <name>S-adenosyl-L-methionine</name>
        <dbReference type="ChEBI" id="CHEBI:59789"/>
    </ligand>
</feature>
<dbReference type="GO" id="GO:0006396">
    <property type="term" value="P:RNA processing"/>
    <property type="evidence" value="ECO:0007669"/>
    <property type="project" value="InterPro"/>
</dbReference>
<dbReference type="Pfam" id="PF05958">
    <property type="entry name" value="tRNA_U5-meth_tr"/>
    <property type="match status" value="1"/>
</dbReference>
<dbReference type="InterPro" id="IPR035979">
    <property type="entry name" value="RBD_domain_sf"/>
</dbReference>
<dbReference type="Gene3D" id="2.40.50.1070">
    <property type="match status" value="1"/>
</dbReference>
<keyword evidence="1 8" id="KW-0489">Methyltransferase</keyword>
<dbReference type="PROSITE" id="PS01231">
    <property type="entry name" value="TRMA_2"/>
    <property type="match status" value="1"/>
</dbReference>
<dbReference type="GO" id="GO:0032259">
    <property type="term" value="P:methylation"/>
    <property type="evidence" value="ECO:0007669"/>
    <property type="project" value="UniProtKB-KW"/>
</dbReference>
<dbReference type="PANTHER" id="PTHR45904">
    <property type="entry name" value="TRNA (URACIL-5-)-METHYLTRANSFERASE"/>
    <property type="match status" value="1"/>
</dbReference>
<dbReference type="InterPro" id="IPR029063">
    <property type="entry name" value="SAM-dependent_MTases_sf"/>
</dbReference>
<evidence type="ECO:0000256" key="7">
    <source>
        <dbReference type="PROSITE-ProRule" id="PRU00176"/>
    </source>
</evidence>
<evidence type="ECO:0000256" key="2">
    <source>
        <dbReference type="ARBA" id="ARBA00022679"/>
    </source>
</evidence>
<dbReference type="Gene3D" id="3.40.50.150">
    <property type="entry name" value="Vaccinia Virus protein VP39"/>
    <property type="match status" value="1"/>
</dbReference>
<evidence type="ECO:0000313" key="10">
    <source>
        <dbReference type="EMBL" id="CAB0010621.1"/>
    </source>
</evidence>
<dbReference type="Gene3D" id="3.30.70.330">
    <property type="match status" value="1"/>
</dbReference>
<proteinExistence type="inferred from homology"/>
<accession>A0A6H5H3Q1</accession>
<dbReference type="EMBL" id="CADCXU010023069">
    <property type="protein sequence ID" value="CAB0010621.1"/>
    <property type="molecule type" value="Genomic_DNA"/>
</dbReference>
<dbReference type="InterPro" id="IPR012677">
    <property type="entry name" value="Nucleotide-bd_a/b_plait_sf"/>
</dbReference>
<reference evidence="10 11" key="1">
    <citation type="submission" date="2020-02" db="EMBL/GenBank/DDBJ databases">
        <authorList>
            <person name="Ferguson B K."/>
        </authorList>
    </citation>
    <scope>NUCLEOTIDE SEQUENCE [LARGE SCALE GENOMIC DNA]</scope>
</reference>
<evidence type="ECO:0000256" key="6">
    <source>
        <dbReference type="ARBA" id="ARBA00047278"/>
    </source>
</evidence>
<comment type="caution">
    <text evidence="8">Lacks conserved residue(s) required for the propagation of feature annotation.</text>
</comment>
<sequence>MEENQPNPKPGVQDGEPEKVEAGLDEYAYKDVLFTSEVFKVELKNLPKYYGMAQLRKFLTKKMELNITKVKAPSVKSRGFAFVCFPSAEERDKALKVLDGAKFKNSTLGVKLSQKMDEAKTWISKLGFALVKANPALEEWAEKQKALNGGLVCKLHEIKSLPEFCESYRNKCEFTIGTNNLTQKRTVGFRLGSYASGTIEVAPIENVKIVPEVTAKAVKVFEKFVQASEYDVFSPATLKGHWKQLTVRVGTLTGQLMLIVGFHPQNLTDEEIKKVKEDVKTFFTEGDGNQLTVDSLYFEIMKRKDRGQTSQPAELLLGKESIQESMCGLKFNISPQSFFQINTRCAELLVSTVKELADINEETVVFDICCGIGTFGLCLAKDCKKVMGVEIVDKAVQDARTNASQNGITNCEFFSGKAEDIITSVVKRVSNDRIVGIVDPPRAGLHKNAVLMLRKIENLNNFVYLSCDFKAAFNNFTDLGRPPSKTMSGAPFVPVAAVPVDVFPQTNHYEFILYFERLNANDDNTDSSTIVKNDVESAEIVSPSVEYS</sequence>
<comment type="similarity">
    <text evidence="8">Belongs to the class I-like SAM-binding methyltransferase superfamily. RNA M5U methyltransferase family.</text>
</comment>
<dbReference type="PROSITE" id="PS50102">
    <property type="entry name" value="RRM"/>
    <property type="match status" value="1"/>
</dbReference>
<dbReference type="GO" id="GO:0030697">
    <property type="term" value="F:tRNA (uracil(54)-C5)-methyltransferase activity, S-adenosyl methionine-dependent"/>
    <property type="evidence" value="ECO:0007669"/>
    <property type="project" value="UniProtKB-EC"/>
</dbReference>
<dbReference type="InterPro" id="IPR000504">
    <property type="entry name" value="RRM_dom"/>
</dbReference>
<dbReference type="GO" id="GO:0003723">
    <property type="term" value="F:RNA binding"/>
    <property type="evidence" value="ECO:0007669"/>
    <property type="project" value="UniProtKB-UniRule"/>
</dbReference>
<dbReference type="CDD" id="cd02440">
    <property type="entry name" value="AdoMet_MTases"/>
    <property type="match status" value="1"/>
</dbReference>
<dbReference type="PROSITE" id="PS51687">
    <property type="entry name" value="SAM_MT_RNA_M5U"/>
    <property type="match status" value="1"/>
</dbReference>
<dbReference type="SMART" id="SM00360">
    <property type="entry name" value="RRM"/>
    <property type="match status" value="1"/>
</dbReference>
<feature type="active site" description="Nucleophile" evidence="8">
    <location>
        <position position="467"/>
    </location>
</feature>
<evidence type="ECO:0000256" key="4">
    <source>
        <dbReference type="ARBA" id="ARBA00022884"/>
    </source>
</evidence>
<dbReference type="SUPFAM" id="SSF53335">
    <property type="entry name" value="S-adenosyl-L-methionine-dependent methyltransferases"/>
    <property type="match status" value="1"/>
</dbReference>
<evidence type="ECO:0000259" key="9">
    <source>
        <dbReference type="PROSITE" id="PS50102"/>
    </source>
</evidence>
<evidence type="ECO:0000256" key="3">
    <source>
        <dbReference type="ARBA" id="ARBA00022691"/>
    </source>
</evidence>
<dbReference type="InterPro" id="IPR030391">
    <property type="entry name" value="MeTrfase_TrmA_CS"/>
</dbReference>
<dbReference type="PANTHER" id="PTHR45904:SF2">
    <property type="entry name" value="TRNA (URACIL-5-)-METHYLTRANSFERASE HOMOLOG A"/>
    <property type="match status" value="1"/>
</dbReference>
<evidence type="ECO:0000313" key="11">
    <source>
        <dbReference type="Proteomes" id="UP000479000"/>
    </source>
</evidence>
<keyword evidence="3 8" id="KW-0949">S-adenosyl-L-methionine</keyword>
<name>A0A6H5H3Q1_9HEMI</name>
<evidence type="ECO:0000256" key="8">
    <source>
        <dbReference type="PROSITE-ProRule" id="PRU01024"/>
    </source>
</evidence>
<dbReference type="AlphaFoldDB" id="A0A6H5H3Q1"/>
<dbReference type="EC" id="2.1.1.35" evidence="5"/>
<comment type="catalytic activity">
    <reaction evidence="6">
        <text>uridine(54) in tRNA + S-adenosyl-L-methionine = 5-methyluridine(54) in tRNA + S-adenosyl-L-homocysteine + H(+)</text>
        <dbReference type="Rhea" id="RHEA:42712"/>
        <dbReference type="Rhea" id="RHEA-COMP:10167"/>
        <dbReference type="Rhea" id="RHEA-COMP:10193"/>
        <dbReference type="ChEBI" id="CHEBI:15378"/>
        <dbReference type="ChEBI" id="CHEBI:57856"/>
        <dbReference type="ChEBI" id="CHEBI:59789"/>
        <dbReference type="ChEBI" id="CHEBI:65315"/>
        <dbReference type="ChEBI" id="CHEBI:74447"/>
        <dbReference type="EC" id="2.1.1.35"/>
    </reaction>
    <physiologicalReaction direction="left-to-right" evidence="6">
        <dbReference type="Rhea" id="RHEA:42713"/>
    </physiologicalReaction>
</comment>
<keyword evidence="11" id="KW-1185">Reference proteome</keyword>
<dbReference type="OrthoDB" id="10250660at2759"/>
<evidence type="ECO:0000256" key="5">
    <source>
        <dbReference type="ARBA" id="ARBA00033763"/>
    </source>
</evidence>
<feature type="binding site" evidence="8">
    <location>
        <position position="390"/>
    </location>
    <ligand>
        <name>S-adenosyl-L-methionine</name>
        <dbReference type="ChEBI" id="CHEBI:59789"/>
    </ligand>
</feature>
<dbReference type="InterPro" id="IPR045850">
    <property type="entry name" value="TRM2_met"/>
</dbReference>
<organism evidence="10 11">
    <name type="scientific">Nesidiocoris tenuis</name>
    <dbReference type="NCBI Taxonomy" id="355587"/>
    <lineage>
        <taxon>Eukaryota</taxon>
        <taxon>Metazoa</taxon>
        <taxon>Ecdysozoa</taxon>
        <taxon>Arthropoda</taxon>
        <taxon>Hexapoda</taxon>
        <taxon>Insecta</taxon>
        <taxon>Pterygota</taxon>
        <taxon>Neoptera</taxon>
        <taxon>Paraneoptera</taxon>
        <taxon>Hemiptera</taxon>
        <taxon>Heteroptera</taxon>
        <taxon>Panheteroptera</taxon>
        <taxon>Cimicomorpha</taxon>
        <taxon>Miridae</taxon>
        <taxon>Dicyphina</taxon>
        <taxon>Nesidiocoris</taxon>
    </lineage>
</organism>
<dbReference type="SUPFAM" id="SSF54928">
    <property type="entry name" value="RNA-binding domain, RBD"/>
    <property type="match status" value="1"/>
</dbReference>
<feature type="domain" description="RRM" evidence="9">
    <location>
        <begin position="39"/>
        <end position="115"/>
    </location>
</feature>